<evidence type="ECO:0000313" key="13">
    <source>
        <dbReference type="Proteomes" id="UP000001029"/>
    </source>
</evidence>
<dbReference type="AlphaFoldDB" id="B2KBS6"/>
<dbReference type="GO" id="GO:0005829">
    <property type="term" value="C:cytosol"/>
    <property type="evidence" value="ECO:0007669"/>
    <property type="project" value="TreeGrafter"/>
</dbReference>
<evidence type="ECO:0000256" key="7">
    <source>
        <dbReference type="ARBA" id="ARBA00022977"/>
    </source>
</evidence>
<dbReference type="KEGG" id="emi:Emin_0268"/>
<comment type="pathway">
    <text evidence="1 10">Metabolic intermediate biosynthesis; 1-deoxy-D-xylulose 5-phosphate biosynthesis; 1-deoxy-D-xylulose 5-phosphate from D-glyceraldehyde 3-phosphate and pyruvate: step 1/1.</text>
</comment>
<dbReference type="GO" id="GO:0030976">
    <property type="term" value="F:thiamine pyrophosphate binding"/>
    <property type="evidence" value="ECO:0007669"/>
    <property type="project" value="UniProtKB-UniRule"/>
</dbReference>
<feature type="binding site" evidence="10">
    <location>
        <position position="73"/>
    </location>
    <ligand>
        <name>thiamine diphosphate</name>
        <dbReference type="ChEBI" id="CHEBI:58937"/>
    </ligand>
</feature>
<comment type="similarity">
    <text evidence="2 10">Belongs to the transketolase family. DXPS subfamily.</text>
</comment>
<keyword evidence="7 10" id="KW-0784">Thiamine biosynthesis</keyword>
<evidence type="ECO:0000256" key="8">
    <source>
        <dbReference type="ARBA" id="ARBA00023052"/>
    </source>
</evidence>
<dbReference type="PROSITE" id="PS00802">
    <property type="entry name" value="TRANSKETOLASE_2"/>
    <property type="match status" value="1"/>
</dbReference>
<feature type="binding site" evidence="10">
    <location>
        <begin position="146"/>
        <end position="147"/>
    </location>
    <ligand>
        <name>thiamine diphosphate</name>
        <dbReference type="ChEBI" id="CHEBI:58937"/>
    </ligand>
</feature>
<evidence type="ECO:0000256" key="9">
    <source>
        <dbReference type="ARBA" id="ARBA00023229"/>
    </source>
</evidence>
<evidence type="ECO:0000256" key="10">
    <source>
        <dbReference type="HAMAP-Rule" id="MF_00315"/>
    </source>
</evidence>
<dbReference type="InterPro" id="IPR033248">
    <property type="entry name" value="Transketolase_C"/>
</dbReference>
<evidence type="ECO:0000256" key="3">
    <source>
        <dbReference type="ARBA" id="ARBA00011738"/>
    </source>
</evidence>
<dbReference type="Proteomes" id="UP000001029">
    <property type="component" value="Chromosome"/>
</dbReference>
<sequence length="621" mass="67747">MKILPGINKTQDLRNIKEELLPEICKEIRDTILNTVSKNGGHLGSSLGAVELITALHYTYNTPKDKIVFDTGHQAYAHKLLTGRYKDFSKIRTKGGISGFPKRSESEYDTFGVGHASTSLSAALGMAVARDLKKEESKVIAVVSDGALTGGMSYEALQNIGQLATSMLVVLNDNQMFISQRVGSLGKMLTRLLTKKYVQLAEERSIRFLQNFSKLGNDAAKLAKRARAILFPGTIFEEMGFRYFGPINGNDLNELLPVLNDIKDTAGPVLLHVVTKKGKGYDLAEENPTDFHGLGIFDKDTGKSKSKVPVAPTFTKVFGDTIVKLAQKDSKIVGITAAMPEGTGLDKFRDAFPHRYFDVGIAEEHGATFAAGLAAAGMKPVFVLYSSFAQRCYDQILHDVCLQNLPVVFALDRAGVVGEDGPTHHGVFDLSFLRNIPGLIIAAPADENELQHMLKTAFDLKKPVVVRYPRGAGFGVEMDKELKTFEVGKGVFEHKGKDVNILAAGNRYHPALAAAAILKKENIDCGVANMRFVKPLDTGIINAALKKTANMVTVEDNMLSCGFGSAAAEYISDNNLTCNMLRLGIKDEFVEHAKSSELYDSIGISPEKIAQNIKIWLKSKK</sequence>
<evidence type="ECO:0000256" key="5">
    <source>
        <dbReference type="ARBA" id="ARBA00022723"/>
    </source>
</evidence>
<dbReference type="EC" id="2.2.1.7" evidence="10"/>
<evidence type="ECO:0000259" key="11">
    <source>
        <dbReference type="SMART" id="SM00861"/>
    </source>
</evidence>
<organism evidence="12 13">
    <name type="scientific">Elusimicrobium minutum (strain Pei191)</name>
    <dbReference type="NCBI Taxonomy" id="445932"/>
    <lineage>
        <taxon>Bacteria</taxon>
        <taxon>Pseudomonadati</taxon>
        <taxon>Elusimicrobiota</taxon>
        <taxon>Elusimicrobia</taxon>
        <taxon>Elusimicrobiales</taxon>
        <taxon>Elusimicrobiaceae</taxon>
        <taxon>Elusimicrobium</taxon>
    </lineage>
</organism>
<dbReference type="GO" id="GO:0019288">
    <property type="term" value="P:isopentenyl diphosphate biosynthetic process, methylerythritol 4-phosphate pathway"/>
    <property type="evidence" value="ECO:0007669"/>
    <property type="project" value="TreeGrafter"/>
</dbReference>
<dbReference type="NCBIfam" id="TIGR00204">
    <property type="entry name" value="dxs"/>
    <property type="match status" value="1"/>
</dbReference>
<accession>B2KBS6</accession>
<keyword evidence="6 10" id="KW-0460">Magnesium</keyword>
<dbReference type="Pfam" id="PF02779">
    <property type="entry name" value="Transket_pyr"/>
    <property type="match status" value="1"/>
</dbReference>
<dbReference type="SUPFAM" id="SSF52922">
    <property type="entry name" value="TK C-terminal domain-like"/>
    <property type="match status" value="1"/>
</dbReference>
<comment type="function">
    <text evidence="10">Catalyzes the acyloin condensation reaction between C atoms 2 and 3 of pyruvate and glyceraldehyde 3-phosphate to yield 1-deoxy-D-xylulose-5-phosphate (DXP).</text>
</comment>
<feature type="binding site" evidence="10">
    <location>
        <position position="145"/>
    </location>
    <ligand>
        <name>Mg(2+)</name>
        <dbReference type="ChEBI" id="CHEBI:18420"/>
    </ligand>
</feature>
<feature type="binding site" evidence="10">
    <location>
        <position position="174"/>
    </location>
    <ligand>
        <name>Mg(2+)</name>
        <dbReference type="ChEBI" id="CHEBI:18420"/>
    </ligand>
</feature>
<evidence type="ECO:0000256" key="4">
    <source>
        <dbReference type="ARBA" id="ARBA00022679"/>
    </source>
</evidence>
<protein>
    <recommendedName>
        <fullName evidence="10">1-deoxy-D-xylulose-5-phosphate synthase</fullName>
        <ecNumber evidence="10">2.2.1.7</ecNumber>
    </recommendedName>
    <alternativeName>
        <fullName evidence="10">1-deoxyxylulose-5-phosphate synthase</fullName>
        <shortName evidence="10">DXP synthase</shortName>
        <shortName evidence="10">DXPS</shortName>
    </alternativeName>
</protein>
<dbReference type="PROSITE" id="PS00801">
    <property type="entry name" value="TRANSKETOLASE_1"/>
    <property type="match status" value="1"/>
</dbReference>
<feature type="binding site" evidence="10">
    <location>
        <position position="174"/>
    </location>
    <ligand>
        <name>thiamine diphosphate</name>
        <dbReference type="ChEBI" id="CHEBI:58937"/>
    </ligand>
</feature>
<comment type="catalytic activity">
    <reaction evidence="10">
        <text>D-glyceraldehyde 3-phosphate + pyruvate + H(+) = 1-deoxy-D-xylulose 5-phosphate + CO2</text>
        <dbReference type="Rhea" id="RHEA:12605"/>
        <dbReference type="ChEBI" id="CHEBI:15361"/>
        <dbReference type="ChEBI" id="CHEBI:15378"/>
        <dbReference type="ChEBI" id="CHEBI:16526"/>
        <dbReference type="ChEBI" id="CHEBI:57792"/>
        <dbReference type="ChEBI" id="CHEBI:59776"/>
        <dbReference type="EC" id="2.2.1.7"/>
    </reaction>
</comment>
<dbReference type="CDD" id="cd02007">
    <property type="entry name" value="TPP_DXS"/>
    <property type="match status" value="1"/>
</dbReference>
<feature type="binding site" evidence="10">
    <location>
        <position position="363"/>
    </location>
    <ligand>
        <name>thiamine diphosphate</name>
        <dbReference type="ChEBI" id="CHEBI:58937"/>
    </ligand>
</feature>
<dbReference type="FunFam" id="3.40.50.970:FF:000005">
    <property type="entry name" value="1-deoxy-D-xylulose-5-phosphate synthase"/>
    <property type="match status" value="1"/>
</dbReference>
<keyword evidence="4 10" id="KW-0808">Transferase</keyword>
<dbReference type="InterPro" id="IPR009014">
    <property type="entry name" value="Transketo_C/PFOR_II"/>
</dbReference>
<dbReference type="EMBL" id="CP001055">
    <property type="protein sequence ID" value="ACC97830.1"/>
    <property type="molecule type" value="Genomic_DNA"/>
</dbReference>
<dbReference type="OrthoDB" id="9803371at2"/>
<dbReference type="InterPro" id="IPR029061">
    <property type="entry name" value="THDP-binding"/>
</dbReference>
<dbReference type="HOGENOM" id="CLU_009227_1_4_0"/>
<dbReference type="CDD" id="cd07033">
    <property type="entry name" value="TPP_PYR_DXS_TK_like"/>
    <property type="match status" value="1"/>
</dbReference>
<feature type="binding site" evidence="10">
    <location>
        <begin position="114"/>
        <end position="116"/>
    </location>
    <ligand>
        <name>thiamine diphosphate</name>
        <dbReference type="ChEBI" id="CHEBI:58937"/>
    </ligand>
</feature>
<dbReference type="GO" id="GO:0008661">
    <property type="term" value="F:1-deoxy-D-xylulose-5-phosphate synthase activity"/>
    <property type="evidence" value="ECO:0007669"/>
    <property type="project" value="UniProtKB-UniRule"/>
</dbReference>
<dbReference type="RefSeq" id="WP_012414445.1">
    <property type="nucleotide sequence ID" value="NC_010644.1"/>
</dbReference>
<feature type="binding site" evidence="10">
    <location>
        <position position="281"/>
    </location>
    <ligand>
        <name>thiamine diphosphate</name>
        <dbReference type="ChEBI" id="CHEBI:58937"/>
    </ligand>
</feature>
<dbReference type="InterPro" id="IPR049557">
    <property type="entry name" value="Transketolase_CS"/>
</dbReference>
<feature type="domain" description="Transketolase-like pyrimidine-binding" evidence="11">
    <location>
        <begin position="312"/>
        <end position="476"/>
    </location>
</feature>
<dbReference type="PANTHER" id="PTHR43322:SF5">
    <property type="entry name" value="1-DEOXY-D-XYLULOSE-5-PHOSPHATE SYNTHASE, CHLOROPLASTIC"/>
    <property type="match status" value="1"/>
</dbReference>
<dbReference type="InterPro" id="IPR005477">
    <property type="entry name" value="Dxylulose-5-P_synthase"/>
</dbReference>
<proteinExistence type="inferred from homology"/>
<evidence type="ECO:0000313" key="12">
    <source>
        <dbReference type="EMBL" id="ACC97830.1"/>
    </source>
</evidence>
<dbReference type="STRING" id="445932.Emin_0268"/>
<dbReference type="GO" id="GO:0000287">
    <property type="term" value="F:magnesium ion binding"/>
    <property type="evidence" value="ECO:0007669"/>
    <property type="project" value="UniProtKB-UniRule"/>
</dbReference>
<dbReference type="Pfam" id="PF13292">
    <property type="entry name" value="DXP_synthase_N"/>
    <property type="match status" value="1"/>
</dbReference>
<keyword evidence="9 10" id="KW-0414">Isoprene biosynthesis</keyword>
<comment type="cofactor">
    <cofactor evidence="10">
        <name>Mg(2+)</name>
        <dbReference type="ChEBI" id="CHEBI:18420"/>
    </cofactor>
    <text evidence="10">Binds 1 Mg(2+) ion per subunit.</text>
</comment>
<comment type="cofactor">
    <cofactor evidence="10">
        <name>thiamine diphosphate</name>
        <dbReference type="ChEBI" id="CHEBI:58937"/>
    </cofactor>
    <text evidence="10">Binds 1 thiamine pyrophosphate per subunit.</text>
</comment>
<evidence type="ECO:0000256" key="2">
    <source>
        <dbReference type="ARBA" id="ARBA00011081"/>
    </source>
</evidence>
<dbReference type="HAMAP" id="MF_00315">
    <property type="entry name" value="DXP_synth"/>
    <property type="match status" value="1"/>
</dbReference>
<dbReference type="Gene3D" id="3.40.50.920">
    <property type="match status" value="1"/>
</dbReference>
<dbReference type="SMART" id="SM00861">
    <property type="entry name" value="Transket_pyr"/>
    <property type="match status" value="1"/>
</dbReference>
<evidence type="ECO:0000256" key="1">
    <source>
        <dbReference type="ARBA" id="ARBA00004980"/>
    </source>
</evidence>
<name>B2KBS6_ELUMP</name>
<dbReference type="GO" id="GO:0009228">
    <property type="term" value="P:thiamine biosynthetic process"/>
    <property type="evidence" value="ECO:0007669"/>
    <property type="project" value="UniProtKB-UniRule"/>
</dbReference>
<dbReference type="PANTHER" id="PTHR43322">
    <property type="entry name" value="1-D-DEOXYXYLULOSE 5-PHOSPHATE SYNTHASE-RELATED"/>
    <property type="match status" value="1"/>
</dbReference>
<keyword evidence="5 10" id="KW-0479">Metal-binding</keyword>
<keyword evidence="8 10" id="KW-0786">Thiamine pyrophosphate</keyword>
<dbReference type="GO" id="GO:0016114">
    <property type="term" value="P:terpenoid biosynthetic process"/>
    <property type="evidence" value="ECO:0007669"/>
    <property type="project" value="UniProtKB-UniRule"/>
</dbReference>
<dbReference type="SUPFAM" id="SSF52518">
    <property type="entry name" value="Thiamin diphosphate-binding fold (THDP-binding)"/>
    <property type="match status" value="2"/>
</dbReference>
<comment type="subunit">
    <text evidence="3 10">Homodimer.</text>
</comment>
<evidence type="ECO:0000256" key="6">
    <source>
        <dbReference type="ARBA" id="ARBA00022842"/>
    </source>
</evidence>
<dbReference type="InterPro" id="IPR020826">
    <property type="entry name" value="Transketolase_BS"/>
</dbReference>
<keyword evidence="13" id="KW-1185">Reference proteome</keyword>
<reference evidence="12 13" key="1">
    <citation type="journal article" date="2009" name="Appl. Environ. Microbiol.">
        <title>Genomic analysis of 'Elusimicrobium minutum,' the first cultivated representative of the phylum 'Elusimicrobia' (formerly termite group 1).</title>
        <authorList>
            <person name="Herlemann D.P.R."/>
            <person name="Geissinger O."/>
            <person name="Ikeda-Ohtsubo W."/>
            <person name="Kunin V."/>
            <person name="Sun H."/>
            <person name="Lapidus A."/>
            <person name="Hugenholtz P."/>
            <person name="Brune A."/>
        </authorList>
    </citation>
    <scope>NUCLEOTIDE SEQUENCE [LARGE SCALE GENOMIC DNA]</scope>
    <source>
        <strain evidence="12 13">Pei191</strain>
    </source>
</reference>
<dbReference type="InterPro" id="IPR005475">
    <property type="entry name" value="Transketolase-like_Pyr-bd"/>
</dbReference>
<dbReference type="Pfam" id="PF02780">
    <property type="entry name" value="Transketolase_C"/>
    <property type="match status" value="1"/>
</dbReference>
<dbReference type="Gene3D" id="3.40.50.970">
    <property type="match status" value="2"/>
</dbReference>
<dbReference type="NCBIfam" id="NF003933">
    <property type="entry name" value="PRK05444.2-2"/>
    <property type="match status" value="1"/>
</dbReference>
<gene>
    <name evidence="10" type="primary">dxs</name>
    <name evidence="12" type="ordered locus">Emin_0268</name>
</gene>
<dbReference type="UniPathway" id="UPA00064">
    <property type="reaction ID" value="UER00091"/>
</dbReference>